<evidence type="ECO:0000313" key="4">
    <source>
        <dbReference type="Ensembl" id="ENSSHBP00005005590.1"/>
    </source>
</evidence>
<dbReference type="PANTHER" id="PTHR43157">
    <property type="entry name" value="PHOSPHATIDYLINOSITOL-GLYCAN BIOSYNTHESIS CLASS F PROTEIN-RELATED"/>
    <property type="match status" value="1"/>
</dbReference>
<evidence type="ECO:0000256" key="1">
    <source>
        <dbReference type="ARBA" id="ARBA00006484"/>
    </source>
</evidence>
<name>A0A672TUP2_STRHB</name>
<sequence length="249" mass="26878">MEVPSACRHPSWFLLTLLLGLLLWARRRRAWDPRQCLTDLSGRTVIVTGANSGIGKCVALELARRNARTILACRNRERGQAAVEEIRAATGNAAVVLRELDTGSLASVRAFARAVLQEEPRLDVLVHNAGVTGTLRGAGANLRHQLPGPVPAHQLLLKASAPACVVTVSSFRHRVGTADTRFLTGQRRHHGTDTAYNSSKLMGVLFSTELARRLQGTGGPFPKGRAATGLHYAKTITMKVPPSAAQLLY</sequence>
<dbReference type="InterPro" id="IPR002347">
    <property type="entry name" value="SDR_fam"/>
</dbReference>
<reference evidence="4" key="3">
    <citation type="submission" date="2025-09" db="UniProtKB">
        <authorList>
            <consortium name="Ensembl"/>
        </authorList>
    </citation>
    <scope>IDENTIFICATION</scope>
</reference>
<dbReference type="Gene3D" id="3.40.50.720">
    <property type="entry name" value="NAD(P)-binding Rossmann-like Domain"/>
    <property type="match status" value="1"/>
</dbReference>
<protein>
    <recommendedName>
        <fullName evidence="6">Retinol dehydrogenase 12</fullName>
    </recommendedName>
</protein>
<evidence type="ECO:0000313" key="5">
    <source>
        <dbReference type="Proteomes" id="UP000472266"/>
    </source>
</evidence>
<accession>A0A672TUP2</accession>
<feature type="chain" id="PRO_5025613389" description="Retinol dehydrogenase 12" evidence="3">
    <location>
        <begin position="31"/>
        <end position="249"/>
    </location>
</feature>
<evidence type="ECO:0008006" key="6">
    <source>
        <dbReference type="Google" id="ProtNLM"/>
    </source>
</evidence>
<dbReference type="Ensembl" id="ENSSHBT00005006774.1">
    <property type="protein sequence ID" value="ENSSHBP00005005590.1"/>
    <property type="gene ID" value="ENSSHBG00005004886.1"/>
</dbReference>
<evidence type="ECO:0000256" key="2">
    <source>
        <dbReference type="ARBA" id="ARBA00023002"/>
    </source>
</evidence>
<dbReference type="OMA" id="TGQRCPG"/>
<proteinExistence type="inferred from homology"/>
<reference evidence="4 5" key="1">
    <citation type="submission" date="2019-11" db="EMBL/GenBank/DDBJ databases">
        <title>Strigops habroptila (kakapo) genome, bStrHab1, primary haplotype, v2.</title>
        <authorList>
            <person name="Jarvis E.D."/>
            <person name="Howard J."/>
            <person name="Rhie A."/>
            <person name="Phillippy A."/>
            <person name="Korlach J."/>
            <person name="Digby A."/>
            <person name="Iorns D."/>
            <person name="Eason D."/>
            <person name="Robertson B."/>
            <person name="Raemaekers T."/>
            <person name="Howe K."/>
            <person name="Lewin H."/>
            <person name="Damas J."/>
            <person name="Hastie A."/>
            <person name="Tracey A."/>
            <person name="Chow W."/>
            <person name="Fedrigo O."/>
        </authorList>
    </citation>
    <scope>NUCLEOTIDE SEQUENCE [LARGE SCALE GENOMIC DNA]</scope>
</reference>
<keyword evidence="3" id="KW-0732">Signal</keyword>
<dbReference type="InterPro" id="IPR036291">
    <property type="entry name" value="NAD(P)-bd_dom_sf"/>
</dbReference>
<dbReference type="SUPFAM" id="SSF51735">
    <property type="entry name" value="NAD(P)-binding Rossmann-fold domains"/>
    <property type="match status" value="1"/>
</dbReference>
<dbReference type="AlphaFoldDB" id="A0A672TUP2"/>
<dbReference type="PANTHER" id="PTHR43157:SF30">
    <property type="entry name" value="RETINOL DEHYDROGENASE 11-LIKE"/>
    <property type="match status" value="1"/>
</dbReference>
<dbReference type="GeneTree" id="ENSGT00940000163763"/>
<reference evidence="4" key="2">
    <citation type="submission" date="2025-08" db="UniProtKB">
        <authorList>
            <consortium name="Ensembl"/>
        </authorList>
    </citation>
    <scope>IDENTIFICATION</scope>
</reference>
<dbReference type="Pfam" id="PF00106">
    <property type="entry name" value="adh_short"/>
    <property type="match status" value="1"/>
</dbReference>
<dbReference type="GO" id="GO:0016491">
    <property type="term" value="F:oxidoreductase activity"/>
    <property type="evidence" value="ECO:0007669"/>
    <property type="project" value="UniProtKB-KW"/>
</dbReference>
<keyword evidence="2" id="KW-0560">Oxidoreductase</keyword>
<dbReference type="PRINTS" id="PR00081">
    <property type="entry name" value="GDHRDH"/>
</dbReference>
<evidence type="ECO:0000256" key="3">
    <source>
        <dbReference type="SAM" id="SignalP"/>
    </source>
</evidence>
<dbReference type="Proteomes" id="UP000472266">
    <property type="component" value="Chromosome 8"/>
</dbReference>
<comment type="similarity">
    <text evidence="1">Belongs to the short-chain dehydrogenases/reductases (SDR) family.</text>
</comment>
<organism evidence="4 5">
    <name type="scientific">Strigops habroptila</name>
    <name type="common">Kakapo</name>
    <dbReference type="NCBI Taxonomy" id="2489341"/>
    <lineage>
        <taxon>Eukaryota</taxon>
        <taxon>Metazoa</taxon>
        <taxon>Chordata</taxon>
        <taxon>Craniata</taxon>
        <taxon>Vertebrata</taxon>
        <taxon>Euteleostomi</taxon>
        <taxon>Archelosauria</taxon>
        <taxon>Archosauria</taxon>
        <taxon>Dinosauria</taxon>
        <taxon>Saurischia</taxon>
        <taxon>Theropoda</taxon>
        <taxon>Coelurosauria</taxon>
        <taxon>Aves</taxon>
        <taxon>Neognathae</taxon>
        <taxon>Neoaves</taxon>
        <taxon>Telluraves</taxon>
        <taxon>Australaves</taxon>
        <taxon>Psittaciformes</taxon>
        <taxon>Psittacidae</taxon>
        <taxon>Strigops</taxon>
    </lineage>
</organism>
<dbReference type="InParanoid" id="A0A672TUP2"/>
<gene>
    <name evidence="4" type="primary">LOC115610595</name>
</gene>
<keyword evidence="5" id="KW-1185">Reference proteome</keyword>
<feature type="signal peptide" evidence="3">
    <location>
        <begin position="1"/>
        <end position="30"/>
    </location>
</feature>